<dbReference type="SUPFAM" id="SSF47336">
    <property type="entry name" value="ACP-like"/>
    <property type="match status" value="1"/>
</dbReference>
<evidence type="ECO:0000256" key="3">
    <source>
        <dbReference type="ARBA" id="ARBA00022553"/>
    </source>
</evidence>
<dbReference type="InterPro" id="IPR045851">
    <property type="entry name" value="AMP-bd_C_sf"/>
</dbReference>
<dbReference type="SUPFAM" id="SSF56801">
    <property type="entry name" value="Acetyl-CoA synthetase-like"/>
    <property type="match status" value="1"/>
</dbReference>
<dbReference type="InterPro" id="IPR006162">
    <property type="entry name" value="Ppantetheine_attach_site"/>
</dbReference>
<keyword evidence="7" id="KW-1185">Reference proteome</keyword>
<dbReference type="NCBIfam" id="TIGR01733">
    <property type="entry name" value="AA-adenyl-dom"/>
    <property type="match status" value="1"/>
</dbReference>
<dbReference type="PROSITE" id="PS00455">
    <property type="entry name" value="AMP_BINDING"/>
    <property type="match status" value="1"/>
</dbReference>
<keyword evidence="4" id="KW-0045">Antibiotic biosynthesis</keyword>
<dbReference type="Pfam" id="PF00501">
    <property type="entry name" value="AMP-binding"/>
    <property type="match status" value="1"/>
</dbReference>
<organism evidence="6 7">
    <name type="scientific">Saccharothrix coeruleofusca</name>
    <dbReference type="NCBI Taxonomy" id="33919"/>
    <lineage>
        <taxon>Bacteria</taxon>
        <taxon>Bacillati</taxon>
        <taxon>Actinomycetota</taxon>
        <taxon>Actinomycetes</taxon>
        <taxon>Pseudonocardiales</taxon>
        <taxon>Pseudonocardiaceae</taxon>
        <taxon>Saccharothrix</taxon>
    </lineage>
</organism>
<dbReference type="GO" id="GO:0008610">
    <property type="term" value="P:lipid biosynthetic process"/>
    <property type="evidence" value="ECO:0007669"/>
    <property type="project" value="UniProtKB-ARBA"/>
</dbReference>
<evidence type="ECO:0000256" key="1">
    <source>
        <dbReference type="ARBA" id="ARBA00001957"/>
    </source>
</evidence>
<dbReference type="Gene3D" id="3.30.559.30">
    <property type="entry name" value="Nonribosomal peptide synthetase, condensation domain"/>
    <property type="match status" value="2"/>
</dbReference>
<dbReference type="Gene3D" id="3.30.300.30">
    <property type="match status" value="1"/>
</dbReference>
<dbReference type="PROSITE" id="PS50075">
    <property type="entry name" value="CARRIER"/>
    <property type="match status" value="1"/>
</dbReference>
<dbReference type="Gene3D" id="3.30.559.10">
    <property type="entry name" value="Chloramphenicol acetyltransferase-like domain"/>
    <property type="match status" value="2"/>
</dbReference>
<dbReference type="GO" id="GO:0043041">
    <property type="term" value="P:amino acid activation for nonribosomal peptide biosynthetic process"/>
    <property type="evidence" value="ECO:0007669"/>
    <property type="project" value="TreeGrafter"/>
</dbReference>
<dbReference type="SMART" id="SM00823">
    <property type="entry name" value="PKS_PP"/>
    <property type="match status" value="1"/>
</dbReference>
<dbReference type="PANTHER" id="PTHR45527">
    <property type="entry name" value="NONRIBOSOMAL PEPTIDE SYNTHETASE"/>
    <property type="match status" value="1"/>
</dbReference>
<dbReference type="InterPro" id="IPR010071">
    <property type="entry name" value="AA_adenyl_dom"/>
</dbReference>
<feature type="domain" description="Carrier" evidence="5">
    <location>
        <begin position="795"/>
        <end position="869"/>
    </location>
</feature>
<dbReference type="Pfam" id="PF00668">
    <property type="entry name" value="Condensation"/>
    <property type="match status" value="2"/>
</dbReference>
<dbReference type="CDD" id="cd19540">
    <property type="entry name" value="LCL_NRPS-like"/>
    <property type="match status" value="1"/>
</dbReference>
<protein>
    <recommendedName>
        <fullName evidence="5">Carrier domain-containing protein</fullName>
    </recommendedName>
</protein>
<dbReference type="Pfam" id="PF00550">
    <property type="entry name" value="PP-binding"/>
    <property type="match status" value="1"/>
</dbReference>
<gene>
    <name evidence="6" type="ORF">GCM10010185_54940</name>
</gene>
<dbReference type="InterPro" id="IPR010060">
    <property type="entry name" value="NRPS_synth"/>
</dbReference>
<evidence type="ECO:0000259" key="5">
    <source>
        <dbReference type="PROSITE" id="PS50075"/>
    </source>
</evidence>
<dbReference type="Gene3D" id="1.10.1200.10">
    <property type="entry name" value="ACP-like"/>
    <property type="match status" value="1"/>
</dbReference>
<comment type="cofactor">
    <cofactor evidence="1">
        <name>pantetheine 4'-phosphate</name>
        <dbReference type="ChEBI" id="CHEBI:47942"/>
    </cofactor>
</comment>
<reference evidence="6" key="2">
    <citation type="submission" date="2020-09" db="EMBL/GenBank/DDBJ databases">
        <authorList>
            <person name="Sun Q."/>
            <person name="Ohkuma M."/>
        </authorList>
    </citation>
    <scope>NUCLEOTIDE SEQUENCE</scope>
    <source>
        <strain evidence="6">JCM 3313</strain>
    </source>
</reference>
<dbReference type="PROSITE" id="PS00012">
    <property type="entry name" value="PHOSPHOPANTETHEINE"/>
    <property type="match status" value="1"/>
</dbReference>
<dbReference type="PANTHER" id="PTHR45527:SF1">
    <property type="entry name" value="FATTY ACID SYNTHASE"/>
    <property type="match status" value="1"/>
</dbReference>
<keyword evidence="3" id="KW-0597">Phosphoprotein</keyword>
<dbReference type="RefSeq" id="WP_268248853.1">
    <property type="nucleotide sequence ID" value="NZ_BMRG01000014.1"/>
</dbReference>
<proteinExistence type="predicted"/>
<dbReference type="Proteomes" id="UP000639606">
    <property type="component" value="Unassembled WGS sequence"/>
</dbReference>
<dbReference type="GO" id="GO:0005737">
    <property type="term" value="C:cytoplasm"/>
    <property type="evidence" value="ECO:0007669"/>
    <property type="project" value="TreeGrafter"/>
</dbReference>
<dbReference type="GO" id="GO:0044550">
    <property type="term" value="P:secondary metabolite biosynthetic process"/>
    <property type="evidence" value="ECO:0007669"/>
    <property type="project" value="TreeGrafter"/>
</dbReference>
<dbReference type="FunFam" id="1.10.1200.10:FF:000005">
    <property type="entry name" value="Nonribosomal peptide synthetase 1"/>
    <property type="match status" value="1"/>
</dbReference>
<evidence type="ECO:0000256" key="2">
    <source>
        <dbReference type="ARBA" id="ARBA00022450"/>
    </source>
</evidence>
<dbReference type="InterPro" id="IPR042099">
    <property type="entry name" value="ANL_N_sf"/>
</dbReference>
<evidence type="ECO:0000256" key="4">
    <source>
        <dbReference type="ARBA" id="ARBA00023194"/>
    </source>
</evidence>
<evidence type="ECO:0000313" key="7">
    <source>
        <dbReference type="Proteomes" id="UP000639606"/>
    </source>
</evidence>
<accession>A0A918ATJ9</accession>
<dbReference type="InterPro" id="IPR020845">
    <property type="entry name" value="AMP-binding_CS"/>
</dbReference>
<dbReference type="InterPro" id="IPR009081">
    <property type="entry name" value="PP-bd_ACP"/>
</dbReference>
<dbReference type="GO" id="GO:0031177">
    <property type="term" value="F:phosphopantetheine binding"/>
    <property type="evidence" value="ECO:0007669"/>
    <property type="project" value="InterPro"/>
</dbReference>
<dbReference type="GO" id="GO:0017000">
    <property type="term" value="P:antibiotic biosynthetic process"/>
    <property type="evidence" value="ECO:0007669"/>
    <property type="project" value="UniProtKB-KW"/>
</dbReference>
<dbReference type="InterPro" id="IPR023213">
    <property type="entry name" value="CAT-like_dom_sf"/>
</dbReference>
<evidence type="ECO:0000313" key="6">
    <source>
        <dbReference type="EMBL" id="GGP74393.1"/>
    </source>
</evidence>
<comment type="caution">
    <text evidence="6">The sequence shown here is derived from an EMBL/GenBank/DDBJ whole genome shotgun (WGS) entry which is preliminary data.</text>
</comment>
<dbReference type="NCBIfam" id="TIGR01720">
    <property type="entry name" value="NRPS-para261"/>
    <property type="match status" value="1"/>
</dbReference>
<dbReference type="SUPFAM" id="SSF52777">
    <property type="entry name" value="CoA-dependent acyltransferases"/>
    <property type="match status" value="4"/>
</dbReference>
<name>A0A918ATJ9_9PSEU</name>
<sequence>MRATVFTTGPDSHVLLLLLHHVAADGWSLPVLAGELTEAYAAYRSGGAPQWRPLPVQYADYALWQRELLGSEDDPASLVSRQLTFWADTLRGLPAELSLPADRTRPAVPSYRGGRVEFVLPAGVRDRITALAQAEDVTLFMVLQAALAVLLSRLDGGTDVPIGTPVAGRTDEAVERLIGFFVNSLVLRNDLTGDPSFRELLARVRETDLAAFAHQDVPFERLVDALAPERSMSRHPLFQVMLNVDGADRRTAMEAVRRLPGLDVTRYDLDLGTAKFDLTFNVRADDLDGELVYSTDLFEHTTAQSVVDLFVQLLDRLVAEPDEAVSAFTAAEVPQQRARADVPRLPLPGLFSLRAPDAVAVECGDVTLTYTELDARANRVAHWLIGQGIGAEQLVALEFGRTADAFVAMLGVLKAGAAYLPLDPEYPAERIEFMIADAQPALVLREIPDVSTLPGSAPNVHIGLDQPAYVIYTSGTTGWPKGVVVTHRGFGSLLTLAAEHGVDAGGRVLQFASFSFDVSVLEMWMAWSTGATLVVMPDRTDLADFVASNRITYAKLPVSVVAALGDDAELPVSTLVVGGEAVSQDVARRWSAGRTMINAYGPTETTVNVVTSAPLTGEEIPPIGRPIANVGVHVLDRHLRPVPPGVTGELYVSGPSLARGYLGRPGLTAQRFVASPHGRMYRTGDLVRPTATGQLRFVGRADDQVKLRGFRIEPAEIESVLREQVEQAAVVVRDGRLVAYVVGGLPSRTKLAKTLPGHLIPAAFVVMDALPLTANGKLDRAALPAPEFTGAGFREAGDDTEALLCTLFAEVLRTGRVGVDDGFFALGGDSIMAIGLVSRARRAGLRFTVRDVFEQQTVAALALVAQDARQPIAQEPGTGDLPLLPIVHRFAERGGPIGHFSQSHLLRVPAEATEEQLRQALQALVDHHDALRMRLDVAGDGGGEPAALRSAGSGAGGGWSLHIDAPGTQVELRRVSRADIRDEAVAARRRLDPRVGVMVQAVWFEDRHQLLLVLHHLVVDAVSWSVLLPDLAEAWHAIKSGVAPRLAPVATSLRGWAKALATQDRVAELPRWVETLGPEPLLGSRALDGDTRAESGKVTVTLPKHLTDALLTAVPTAFAAAVDELLLAALVQAAGRSVLVDVERHGREEELVPGADLSRTVGWFTTVHPLRLEFAADAVTQVGLVGEQVRAHPDHGIGFGVLRHLDADTRAVLEPLARPQIILNYLGRSFPAEDADWSPVSDVDTGPEHDPAMPLTHVLEINTGARHVGDGSELVATWTYATGVLDEAEVRALADSWLRALGELVVRAEQSIDDQIDDFEAELENEWETLT</sequence>
<dbReference type="InterPro" id="IPR020806">
    <property type="entry name" value="PKS_PP-bd"/>
</dbReference>
<keyword evidence="2" id="KW-0596">Phosphopantetheine</keyword>
<dbReference type="EMBL" id="BMRG01000014">
    <property type="protein sequence ID" value="GGP74393.1"/>
    <property type="molecule type" value="Genomic_DNA"/>
</dbReference>
<dbReference type="InterPro" id="IPR036736">
    <property type="entry name" value="ACP-like_sf"/>
</dbReference>
<reference evidence="6" key="1">
    <citation type="journal article" date="2014" name="Int. J. Syst. Evol. Microbiol.">
        <title>Complete genome sequence of Corynebacterium casei LMG S-19264T (=DSM 44701T), isolated from a smear-ripened cheese.</title>
        <authorList>
            <consortium name="US DOE Joint Genome Institute (JGI-PGF)"/>
            <person name="Walter F."/>
            <person name="Albersmeier A."/>
            <person name="Kalinowski J."/>
            <person name="Ruckert C."/>
        </authorList>
    </citation>
    <scope>NUCLEOTIDE SEQUENCE</scope>
    <source>
        <strain evidence="6">JCM 3313</strain>
    </source>
</reference>
<dbReference type="Gene3D" id="3.40.50.12780">
    <property type="entry name" value="N-terminal domain of ligase-like"/>
    <property type="match status" value="1"/>
</dbReference>
<dbReference type="InterPro" id="IPR000873">
    <property type="entry name" value="AMP-dep_synth/lig_dom"/>
</dbReference>
<dbReference type="InterPro" id="IPR001242">
    <property type="entry name" value="Condensation_dom"/>
</dbReference>
<dbReference type="GO" id="GO:0003824">
    <property type="term" value="F:catalytic activity"/>
    <property type="evidence" value="ECO:0007669"/>
    <property type="project" value="InterPro"/>
</dbReference>